<evidence type="ECO:0000256" key="1">
    <source>
        <dbReference type="ARBA" id="ARBA00022490"/>
    </source>
</evidence>
<dbReference type="GO" id="GO:0004518">
    <property type="term" value="F:nuclease activity"/>
    <property type="evidence" value="ECO:0007669"/>
    <property type="project" value="UniProtKB-KW"/>
</dbReference>
<dbReference type="InterPro" id="IPR035901">
    <property type="entry name" value="GIY-YIG_endonuc_sf"/>
</dbReference>
<feature type="domain" description="GIY-YIG" evidence="6">
    <location>
        <begin position="11"/>
        <end position="89"/>
    </location>
</feature>
<evidence type="ECO:0000313" key="7">
    <source>
        <dbReference type="EMBL" id="HGQ85906.1"/>
    </source>
</evidence>
<evidence type="ECO:0000256" key="2">
    <source>
        <dbReference type="ARBA" id="ARBA00022763"/>
    </source>
</evidence>
<sequence>MLNLNLKEIPQAPGVYLFKSKRGEVLYVGKAKDLRARLSAYVKEPYLTPKLEHLLRNTESVEYFLTDTEKAALLLEANLIKKYRPKYNVLLKDDKNYPLLRIPIKEK</sequence>
<evidence type="ECO:0000259" key="6">
    <source>
        <dbReference type="PROSITE" id="PS50164"/>
    </source>
</evidence>
<protein>
    <recommendedName>
        <fullName evidence="6">GIY-YIG domain-containing protein</fullName>
    </recommendedName>
</protein>
<dbReference type="FunFam" id="3.40.1440.10:FF:000001">
    <property type="entry name" value="UvrABC system protein C"/>
    <property type="match status" value="1"/>
</dbReference>
<dbReference type="SUPFAM" id="SSF82771">
    <property type="entry name" value="GIY-YIG endonuclease"/>
    <property type="match status" value="1"/>
</dbReference>
<dbReference type="EMBL" id="DSZN01000100">
    <property type="protein sequence ID" value="HGQ85906.1"/>
    <property type="molecule type" value="Genomic_DNA"/>
</dbReference>
<reference evidence="7" key="1">
    <citation type="journal article" date="2020" name="mSystems">
        <title>Genome- and Community-Level Interaction Insights into Carbon Utilization and Element Cycling Functions of Hydrothermarchaeota in Hydrothermal Sediment.</title>
        <authorList>
            <person name="Zhou Z."/>
            <person name="Liu Y."/>
            <person name="Xu W."/>
            <person name="Pan J."/>
            <person name="Luo Z.H."/>
            <person name="Li M."/>
        </authorList>
    </citation>
    <scope>NUCLEOTIDE SEQUENCE [LARGE SCALE GENOMIC DNA]</scope>
    <source>
        <strain evidence="7">SpSt-6</strain>
    </source>
</reference>
<evidence type="ECO:0000256" key="4">
    <source>
        <dbReference type="ARBA" id="ARBA00022881"/>
    </source>
</evidence>
<dbReference type="GO" id="GO:0009380">
    <property type="term" value="C:excinuclease repair complex"/>
    <property type="evidence" value="ECO:0007669"/>
    <property type="project" value="TreeGrafter"/>
</dbReference>
<evidence type="ECO:0000256" key="5">
    <source>
        <dbReference type="ARBA" id="ARBA00023204"/>
    </source>
</evidence>
<comment type="caution">
    <text evidence="7">The sequence shown here is derived from an EMBL/GenBank/DDBJ whole genome shotgun (WGS) entry which is preliminary data.</text>
</comment>
<keyword evidence="5" id="KW-0234">DNA repair</keyword>
<organism evidence="7">
    <name type="scientific">Thermodesulfobacterium geofontis</name>
    <dbReference type="NCBI Taxonomy" id="1295609"/>
    <lineage>
        <taxon>Bacteria</taxon>
        <taxon>Pseudomonadati</taxon>
        <taxon>Thermodesulfobacteriota</taxon>
        <taxon>Thermodesulfobacteria</taxon>
        <taxon>Thermodesulfobacteriales</taxon>
        <taxon>Thermodesulfobacteriaceae</taxon>
        <taxon>Thermodesulfobacterium</taxon>
    </lineage>
</organism>
<accession>A0A7C4NVS5</accession>
<evidence type="ECO:0000256" key="3">
    <source>
        <dbReference type="ARBA" id="ARBA00022769"/>
    </source>
</evidence>
<name>A0A7C4NVS5_9BACT</name>
<dbReference type="CDD" id="cd10434">
    <property type="entry name" value="GIY-YIG_UvrC_Cho"/>
    <property type="match status" value="1"/>
</dbReference>
<keyword evidence="4" id="KW-0267">Excision nuclease</keyword>
<keyword evidence="2" id="KW-0227">DNA damage</keyword>
<dbReference type="AlphaFoldDB" id="A0A7C4NVS5"/>
<dbReference type="PANTHER" id="PTHR30562:SF1">
    <property type="entry name" value="UVRABC SYSTEM PROTEIN C"/>
    <property type="match status" value="1"/>
</dbReference>
<proteinExistence type="predicted"/>
<dbReference type="Gene3D" id="3.40.1440.10">
    <property type="entry name" value="GIY-YIG endonuclease"/>
    <property type="match status" value="1"/>
</dbReference>
<dbReference type="PROSITE" id="PS50164">
    <property type="entry name" value="GIY_YIG"/>
    <property type="match status" value="1"/>
</dbReference>
<dbReference type="InterPro" id="IPR050066">
    <property type="entry name" value="UvrABC_protein_C"/>
</dbReference>
<dbReference type="InterPro" id="IPR000305">
    <property type="entry name" value="GIY-YIG_endonuc"/>
</dbReference>
<dbReference type="GO" id="GO:0006289">
    <property type="term" value="P:nucleotide-excision repair"/>
    <property type="evidence" value="ECO:0007669"/>
    <property type="project" value="InterPro"/>
</dbReference>
<dbReference type="PANTHER" id="PTHR30562">
    <property type="entry name" value="UVRC/OXIDOREDUCTASE"/>
    <property type="match status" value="1"/>
</dbReference>
<dbReference type="SMART" id="SM00465">
    <property type="entry name" value="GIYc"/>
    <property type="match status" value="1"/>
</dbReference>
<keyword evidence="1" id="KW-0963">Cytoplasm</keyword>
<gene>
    <name evidence="7" type="ORF">ENT66_06245</name>
</gene>
<keyword evidence="3" id="KW-0228">DNA excision</keyword>
<dbReference type="InterPro" id="IPR047296">
    <property type="entry name" value="GIY-YIG_UvrC_Cho"/>
</dbReference>
<dbReference type="Pfam" id="PF01541">
    <property type="entry name" value="GIY-YIG"/>
    <property type="match status" value="1"/>
</dbReference>